<comment type="caution">
    <text evidence="3">The sequence shown here is derived from an EMBL/GenBank/DDBJ whole genome shotgun (WGS) entry which is preliminary data.</text>
</comment>
<gene>
    <name evidence="3" type="ORF">QBC47DRAFT_371453</name>
</gene>
<accession>A0AAJ0BJU1</accession>
<sequence>MLERTAAASVETCSFQKVLPTAPRLPLTSRRRLHTAFWSHGASDFELLDACRTLILQPAPRRNQTIPSNDNPKNTQLMTASTFLLDFLYPTAAVRFFQRTYLSPFTRLEPGRSLGAPSRLLSSLTDSSAPNAAGPSDDLQGAASYESLEEETEPRLPPETGDGITDSPALVSQPPVAVSESSSRWLQQELGRGLSGRQVVEQALASGRGKSFDLLLMGYSSLGPEEQAEFKPTVIAHLSDSTRGDHLTRLLDLFHTLETEKWTPPVVEGVLKVLILLGDEPAALQLTKTALLERDITSTIDLVLAFALKDGRWDFAMEVVKLNAQKSSSCEPSKFTHLAETFTFRSGLVYLQKHVKWKHSRTYKDFCSQMDILFKDIATTSLTLFPNHVDFILQRAGDFRNGELHLVKFAEEGRGWLAVKLYRHFRKTRGFRPEIETLRAMTRVLRRLDVRMLEQVMEDWYAVHGHMDAGAYEKMAYAYAEAGEVEAVSHLTKEWFKHHPEHVKKDLVGWAATRVLAVAVKGNVAETKRVYEEEWEKLKPLMHAEEGVEIREQPRLMSPVLRAHAAAWDYEGCIETFTRLCEVSHPNSKAFEIVMEMAARRGDLDAVRQLYELAVQRLGGVGREPGPTILNWVVEAYCRNDQYDTAVTICRTTTKKLSQPNDSVVLWNTLLRHYAVRRNLGELYRTLEIMTEYGVAYTQTTYANLIRGMGLCRQGSDALHLYRSLTREGTISPSATISTFLLEALIEDGELDTALQLAAEIGWENFGQSAKLTSALIKALTNWKRISQLKKLKGFTPEVCVSTALELFYAYVKEGRAENVNNKRANAWLYRRMLFMLMRAGKHAEIDKILGLWRQQFGDAEIAGDLPVTLLDSMLLNAYYRKDYDQAMQLWEVLFERVARESRQSPSETRDAINDADENQKVHPLNRFRLEDSIRTMLRVYLDKKDPDGLMLLVGRIREAGFDLERKGWNFYVQMLATLGYRDEAFRVCEAQLMPNWTGWLIRRGKLPLEVRRLAGNPYAPWPTSYTLLSLAREYKQWKRGALWSDKAGMTLSDIEVTCPRTIHAVSTVTLSRLERDRALLAGQEESGEHFDPEAEAKKILAPSQPDTVKDRDAFKFVKRNLAIGSEAKALPGRKRSAKDLYKEKGMMALPIPGDDFSLPPQTTTEDEWQTDTEEEDQDPLVPATSKASRSRSETYVVPSKDPSALSLGPAFEKLMDRTIAAEKRGLMLMYKRRRARQGMEPPLLEREAQVFRERRKRVVEKSKPRVERRKVAAAKKEESKNQ</sequence>
<feature type="compositionally biased region" description="Basic and acidic residues" evidence="2">
    <location>
        <begin position="1244"/>
        <end position="1253"/>
    </location>
</feature>
<feature type="region of interest" description="Disordered" evidence="2">
    <location>
        <begin position="1151"/>
        <end position="1203"/>
    </location>
</feature>
<feature type="compositionally biased region" description="Acidic residues" evidence="2">
    <location>
        <begin position="1165"/>
        <end position="1179"/>
    </location>
</feature>
<dbReference type="Gene3D" id="1.25.40.10">
    <property type="entry name" value="Tetratricopeptide repeat domain"/>
    <property type="match status" value="2"/>
</dbReference>
<protein>
    <submittedName>
        <fullName evidence="3">Uncharacterized protein</fullName>
    </submittedName>
</protein>
<evidence type="ECO:0000313" key="4">
    <source>
        <dbReference type="Proteomes" id="UP001239445"/>
    </source>
</evidence>
<name>A0AAJ0BJU1_9PEZI</name>
<evidence type="ECO:0000256" key="1">
    <source>
        <dbReference type="ARBA" id="ARBA00022737"/>
    </source>
</evidence>
<keyword evidence="4" id="KW-1185">Reference proteome</keyword>
<dbReference type="Proteomes" id="UP001239445">
    <property type="component" value="Unassembled WGS sequence"/>
</dbReference>
<dbReference type="InterPro" id="IPR011990">
    <property type="entry name" value="TPR-like_helical_dom_sf"/>
</dbReference>
<evidence type="ECO:0000313" key="3">
    <source>
        <dbReference type="EMBL" id="KAK1759272.1"/>
    </source>
</evidence>
<dbReference type="EMBL" id="MU839828">
    <property type="protein sequence ID" value="KAK1759272.1"/>
    <property type="molecule type" value="Genomic_DNA"/>
</dbReference>
<feature type="region of interest" description="Disordered" evidence="2">
    <location>
        <begin position="117"/>
        <end position="173"/>
    </location>
</feature>
<reference evidence="3" key="1">
    <citation type="submission" date="2023-06" db="EMBL/GenBank/DDBJ databases">
        <title>Genome-scale phylogeny and comparative genomics of the fungal order Sordariales.</title>
        <authorList>
            <consortium name="Lawrence Berkeley National Laboratory"/>
            <person name="Hensen N."/>
            <person name="Bonometti L."/>
            <person name="Westerberg I."/>
            <person name="Brannstrom I.O."/>
            <person name="Guillou S."/>
            <person name="Cros-Aarteil S."/>
            <person name="Calhoun S."/>
            <person name="Haridas S."/>
            <person name="Kuo A."/>
            <person name="Mondo S."/>
            <person name="Pangilinan J."/>
            <person name="Riley R."/>
            <person name="Labutti K."/>
            <person name="Andreopoulos B."/>
            <person name="Lipzen A."/>
            <person name="Chen C."/>
            <person name="Yanf M."/>
            <person name="Daum C."/>
            <person name="Ng V."/>
            <person name="Clum A."/>
            <person name="Steindorff A."/>
            <person name="Ohm R."/>
            <person name="Martin F."/>
            <person name="Silar P."/>
            <person name="Natvig D."/>
            <person name="Lalanne C."/>
            <person name="Gautier V."/>
            <person name="Ament-Velasquez S.L."/>
            <person name="Kruys A."/>
            <person name="Hutchinson M.I."/>
            <person name="Powell A.J."/>
            <person name="Barry K."/>
            <person name="Miller A.N."/>
            <person name="Grigoriev I.V."/>
            <person name="Debuchy R."/>
            <person name="Gladieux P."/>
            <person name="Thoren M.H."/>
            <person name="Johannesson H."/>
        </authorList>
    </citation>
    <scope>NUCLEOTIDE SEQUENCE</scope>
    <source>
        <strain evidence="3">PSN4</strain>
    </source>
</reference>
<dbReference type="PANTHER" id="PTHR47447:SF17">
    <property type="entry name" value="OS12G0638900 PROTEIN"/>
    <property type="match status" value="1"/>
</dbReference>
<feature type="compositionally biased region" description="Polar residues" evidence="2">
    <location>
        <begin position="120"/>
        <end position="130"/>
    </location>
</feature>
<proteinExistence type="predicted"/>
<evidence type="ECO:0000256" key="2">
    <source>
        <dbReference type="SAM" id="MobiDB-lite"/>
    </source>
</evidence>
<organism evidence="3 4">
    <name type="scientific">Echria macrotheca</name>
    <dbReference type="NCBI Taxonomy" id="438768"/>
    <lineage>
        <taxon>Eukaryota</taxon>
        <taxon>Fungi</taxon>
        <taxon>Dikarya</taxon>
        <taxon>Ascomycota</taxon>
        <taxon>Pezizomycotina</taxon>
        <taxon>Sordariomycetes</taxon>
        <taxon>Sordariomycetidae</taxon>
        <taxon>Sordariales</taxon>
        <taxon>Schizotheciaceae</taxon>
        <taxon>Echria</taxon>
    </lineage>
</organism>
<keyword evidence="1" id="KW-0677">Repeat</keyword>
<dbReference type="PANTHER" id="PTHR47447">
    <property type="entry name" value="OS03G0856100 PROTEIN"/>
    <property type="match status" value="1"/>
</dbReference>
<feature type="region of interest" description="Disordered" evidence="2">
    <location>
        <begin position="1240"/>
        <end position="1283"/>
    </location>
</feature>